<dbReference type="CDD" id="cd09272">
    <property type="entry name" value="RNase_HI_RT_Ty1"/>
    <property type="match status" value="1"/>
</dbReference>
<feature type="compositionally biased region" description="Pro residues" evidence="2">
    <location>
        <begin position="547"/>
        <end position="576"/>
    </location>
</feature>
<reference evidence="7" key="1">
    <citation type="submission" date="2018-02" db="EMBL/GenBank/DDBJ databases">
        <authorList>
            <person name="Cohen D.B."/>
            <person name="Kent A.D."/>
        </authorList>
    </citation>
    <scope>NUCLEOTIDE SEQUENCE</scope>
</reference>
<evidence type="ECO:0000256" key="1">
    <source>
        <dbReference type="ARBA" id="ARBA00022750"/>
    </source>
</evidence>
<dbReference type="EMBL" id="OIVN01002336">
    <property type="protein sequence ID" value="SPD02776.1"/>
    <property type="molecule type" value="Genomic_DNA"/>
</dbReference>
<evidence type="ECO:0008006" key="8">
    <source>
        <dbReference type="Google" id="ProtNLM"/>
    </source>
</evidence>
<keyword evidence="1" id="KW-0064">Aspartyl protease</keyword>
<protein>
    <recommendedName>
        <fullName evidence="8">Integrase catalytic domain-containing protein</fullName>
    </recommendedName>
</protein>
<evidence type="ECO:0000313" key="7">
    <source>
        <dbReference type="EMBL" id="SPD02776.1"/>
    </source>
</evidence>
<dbReference type="InterPro" id="IPR012337">
    <property type="entry name" value="RNaseH-like_sf"/>
</dbReference>
<accession>A0A2N9GK07</accession>
<dbReference type="InterPro" id="IPR054722">
    <property type="entry name" value="PolX-like_BBD"/>
</dbReference>
<feature type="region of interest" description="Disordered" evidence="2">
    <location>
        <begin position="90"/>
        <end position="120"/>
    </location>
</feature>
<dbReference type="Pfam" id="PF25597">
    <property type="entry name" value="SH3_retrovirus"/>
    <property type="match status" value="1"/>
</dbReference>
<feature type="domain" description="Retrovirus-related Pol polyprotein from transposon TNT 1-94-like beta-barrel" evidence="5">
    <location>
        <begin position="174"/>
        <end position="250"/>
    </location>
</feature>
<dbReference type="Pfam" id="PF13976">
    <property type="entry name" value="gag_pre-integrs"/>
    <property type="match status" value="1"/>
</dbReference>
<dbReference type="Pfam" id="PF07727">
    <property type="entry name" value="RVT_2"/>
    <property type="match status" value="1"/>
</dbReference>
<dbReference type="GO" id="GO:0003676">
    <property type="term" value="F:nucleic acid binding"/>
    <property type="evidence" value="ECO:0007669"/>
    <property type="project" value="InterPro"/>
</dbReference>
<dbReference type="Gene3D" id="3.30.420.10">
    <property type="entry name" value="Ribonuclease H-like superfamily/Ribonuclease H"/>
    <property type="match status" value="1"/>
</dbReference>
<evidence type="ECO:0000259" key="5">
    <source>
        <dbReference type="Pfam" id="PF22936"/>
    </source>
</evidence>
<name>A0A2N9GK07_FAGSY</name>
<dbReference type="InterPro" id="IPR036397">
    <property type="entry name" value="RNaseH_sf"/>
</dbReference>
<dbReference type="InterPro" id="IPR025724">
    <property type="entry name" value="GAG-pre-integrase_dom"/>
</dbReference>
<feature type="domain" description="Retroviral polymerase SH3-like" evidence="6">
    <location>
        <begin position="466"/>
        <end position="527"/>
    </location>
</feature>
<evidence type="ECO:0000259" key="6">
    <source>
        <dbReference type="Pfam" id="PF25597"/>
    </source>
</evidence>
<dbReference type="AlphaFoldDB" id="A0A2N9GK07"/>
<proteinExistence type="predicted"/>
<dbReference type="InterPro" id="IPR043502">
    <property type="entry name" value="DNA/RNA_pol_sf"/>
</dbReference>
<organism evidence="7">
    <name type="scientific">Fagus sylvatica</name>
    <name type="common">Beechnut</name>
    <dbReference type="NCBI Taxonomy" id="28930"/>
    <lineage>
        <taxon>Eukaryota</taxon>
        <taxon>Viridiplantae</taxon>
        <taxon>Streptophyta</taxon>
        <taxon>Embryophyta</taxon>
        <taxon>Tracheophyta</taxon>
        <taxon>Spermatophyta</taxon>
        <taxon>Magnoliopsida</taxon>
        <taxon>eudicotyledons</taxon>
        <taxon>Gunneridae</taxon>
        <taxon>Pentapetalae</taxon>
        <taxon>rosids</taxon>
        <taxon>fabids</taxon>
        <taxon>Fagales</taxon>
        <taxon>Fagaceae</taxon>
        <taxon>Fagus</taxon>
    </lineage>
</organism>
<keyword evidence="1" id="KW-0645">Protease</keyword>
<feature type="domain" description="GAG-pre-integrase" evidence="4">
    <location>
        <begin position="284"/>
        <end position="355"/>
    </location>
</feature>
<evidence type="ECO:0000256" key="2">
    <source>
        <dbReference type="SAM" id="MobiDB-lite"/>
    </source>
</evidence>
<feature type="region of interest" description="Disordered" evidence="2">
    <location>
        <begin position="541"/>
        <end position="576"/>
    </location>
</feature>
<sequence length="885" mass="98741">MRQDSRSCTDYLQLAKSWADQLAAVGKPVDEEDLISFIISGLNPSFNVFITTFNLTTRESPLPYADFESELLNHESLLANQISNTTTESPTFALYSNKPPKSKPTNPASLKYKPPPPPFNSSRPPCQICGKLSHQALDCYHRMDYSYQGRHPPTQLAAMVAHTNSQFPEDEQPWYADSGANQHITADLENLNISQEPYQGNADVAVGNGSTLQIANTGSTSLTAHNSTFKLNHVLHCPNVPINLLSIQKFCADNNCLFELTASSFVVKDIRTGQALLHGHSRDGLYPIPLHRFPSPKTSGLTAYLGLQTSTHIWHHRLGHPAMPIVQRILNNHKLPTTNSSDKFSFCEPCQLAKSKRLPFPKSTRKSLLPLQLIHSDLNMVSSTDFPCPHTSQQNGVAERKHRHVVDTGLALLAHSGLSTQYWVEAFLTAIYLINRLPTPTLSNLTPYFKLFHRSPDYHLLRTFGCACYPLLRPYNKHKLNFRSKKCVFLGYSPHHRGYRCLDLSTHRVYISRDVVFNEQDFPAKTTVSLPVLAELANPSESVPISLPTPPDPPIPPSPQPETAPLSPTPTTNPPPNMPLIPAPPPISQHTTHRITRSMTGASRPKHHGLRIPGLDNQWHLGLFVLDLQIAKSSEINGCIALSKKPMALSTVTKLALLLRALIKKDGIDYTETFSPVIKPTTIRVLLALAVHYDWSIHQLDVSNAFLHGSLLEEVFMEQPRGFVDALRPNHVCHLHKALYGLKQAPRALQYCTLTRPDIAFSVNQLCQFMHSPTNTHWAAAKRVLWYLKGTIDHGLFFSKSSLHLHAFCDSDWAGGLDDRRSTTGFGIFLGSCLVSWSAKKQSVVARSSTEAEHRAMAITTADLYWIRMLLKDLHVPLSSPLVLW</sequence>
<dbReference type="SUPFAM" id="SSF56672">
    <property type="entry name" value="DNA/RNA polymerases"/>
    <property type="match status" value="1"/>
</dbReference>
<evidence type="ECO:0000259" key="3">
    <source>
        <dbReference type="Pfam" id="PF07727"/>
    </source>
</evidence>
<dbReference type="PANTHER" id="PTHR11439">
    <property type="entry name" value="GAG-POL-RELATED RETROTRANSPOSON"/>
    <property type="match status" value="1"/>
</dbReference>
<feature type="domain" description="Reverse transcriptase Ty1/copia-type" evidence="3">
    <location>
        <begin position="657"/>
        <end position="752"/>
    </location>
</feature>
<gene>
    <name evidence="7" type="ORF">FSB_LOCUS30658</name>
</gene>
<keyword evidence="1" id="KW-0378">Hydrolase</keyword>
<dbReference type="PANTHER" id="PTHR11439:SF500">
    <property type="entry name" value="RNA-DIRECTED DNA POLYMERASE"/>
    <property type="match status" value="1"/>
</dbReference>
<dbReference type="SUPFAM" id="SSF53098">
    <property type="entry name" value="Ribonuclease H-like"/>
    <property type="match status" value="1"/>
</dbReference>
<feature type="compositionally biased region" description="Low complexity" evidence="2">
    <location>
        <begin position="96"/>
        <end position="107"/>
    </location>
</feature>
<dbReference type="Pfam" id="PF22936">
    <property type="entry name" value="Pol_BBD"/>
    <property type="match status" value="1"/>
</dbReference>
<evidence type="ECO:0000259" key="4">
    <source>
        <dbReference type="Pfam" id="PF13976"/>
    </source>
</evidence>
<dbReference type="InterPro" id="IPR013103">
    <property type="entry name" value="RVT_2"/>
</dbReference>
<dbReference type="InterPro" id="IPR057670">
    <property type="entry name" value="SH3_retrovirus"/>
</dbReference>
<dbReference type="GO" id="GO:0004190">
    <property type="term" value="F:aspartic-type endopeptidase activity"/>
    <property type="evidence" value="ECO:0007669"/>
    <property type="project" value="UniProtKB-KW"/>
</dbReference>